<dbReference type="BioCyc" id="PSP1104324:GJSN-2029-MONOMER"/>
<dbReference type="STRING" id="1104324.P186_2079"/>
<dbReference type="AlphaFoldDB" id="G7VIJ3"/>
<evidence type="ECO:0000256" key="1">
    <source>
        <dbReference type="SAM" id="MobiDB-lite"/>
    </source>
</evidence>
<accession>G7VIJ3</accession>
<feature type="region of interest" description="Disordered" evidence="1">
    <location>
        <begin position="1"/>
        <end position="23"/>
    </location>
</feature>
<evidence type="ECO:0000313" key="2">
    <source>
        <dbReference type="EMBL" id="AET33473.1"/>
    </source>
</evidence>
<evidence type="ECO:0000313" key="3">
    <source>
        <dbReference type="Proteomes" id="UP000005867"/>
    </source>
</evidence>
<sequence>MRCGWRAPACPPSAPEDAGASTDPYKRTAYKLAEAGF</sequence>
<keyword evidence="3" id="KW-1185">Reference proteome</keyword>
<name>G7VIJ3_9CREN</name>
<protein>
    <submittedName>
        <fullName evidence="2">Uncharacterized protein</fullName>
    </submittedName>
</protein>
<organism evidence="2 3">
    <name type="scientific">Pyrobaculum ferrireducens</name>
    <dbReference type="NCBI Taxonomy" id="1104324"/>
    <lineage>
        <taxon>Archaea</taxon>
        <taxon>Thermoproteota</taxon>
        <taxon>Thermoprotei</taxon>
        <taxon>Thermoproteales</taxon>
        <taxon>Thermoproteaceae</taxon>
        <taxon>Pyrobaculum</taxon>
    </lineage>
</organism>
<dbReference type="EMBL" id="CP003098">
    <property type="protein sequence ID" value="AET33473.1"/>
    <property type="molecule type" value="Genomic_DNA"/>
</dbReference>
<proteinExistence type="predicted"/>
<dbReference type="HOGENOM" id="CLU_3338625_0_0_2"/>
<gene>
    <name evidence="2" type="ORF">P186_2079</name>
</gene>
<dbReference type="KEGG" id="pyr:P186_2079"/>
<reference evidence="2 3" key="1">
    <citation type="journal article" date="2012" name="J. Bacteriol.">
        <title>Complete genome sequence of strain 1860, a crenarchaeon of the genus pyrobaculum able to grow with various electron acceptors.</title>
        <authorList>
            <person name="Mardanov A.V."/>
            <person name="Gumerov V.M."/>
            <person name="Slobodkina G.B."/>
            <person name="Beletsky A.V."/>
            <person name="Bonch-Osmolovskaya E.A."/>
            <person name="Ravin N.V."/>
            <person name="Skryabin K.G."/>
        </authorList>
    </citation>
    <scope>NUCLEOTIDE SEQUENCE [LARGE SCALE GENOMIC DNA]</scope>
    <source>
        <strain evidence="2 3">1860</strain>
    </source>
</reference>
<dbReference type="Proteomes" id="UP000005867">
    <property type="component" value="Chromosome"/>
</dbReference>